<evidence type="ECO:0000256" key="13">
    <source>
        <dbReference type="SAM" id="MobiDB-lite"/>
    </source>
</evidence>
<proteinExistence type="inferred from homology"/>
<evidence type="ECO:0000256" key="6">
    <source>
        <dbReference type="ARBA" id="ARBA00022833"/>
    </source>
</evidence>
<dbReference type="InterPro" id="IPR036236">
    <property type="entry name" value="Znf_C2H2_sf"/>
</dbReference>
<dbReference type="FunFam" id="3.30.160.60:FF:001437">
    <property type="entry name" value="Zinc finger protein 594"/>
    <property type="match status" value="1"/>
</dbReference>
<comment type="similarity">
    <text evidence="2">Belongs to the krueppel C2H2-type zinc-finger protein family.</text>
</comment>
<evidence type="ECO:0000256" key="12">
    <source>
        <dbReference type="SAM" id="Coils"/>
    </source>
</evidence>
<protein>
    <recommendedName>
        <fullName evidence="14">C2H2-type domain-containing protein</fullName>
    </recommendedName>
</protein>
<evidence type="ECO:0000256" key="1">
    <source>
        <dbReference type="ARBA" id="ARBA00004123"/>
    </source>
</evidence>
<dbReference type="GO" id="GO:0005634">
    <property type="term" value="C:nucleus"/>
    <property type="evidence" value="ECO:0007669"/>
    <property type="project" value="UniProtKB-SubCell"/>
</dbReference>
<accession>A0A9D3MEU6</accession>
<feature type="region of interest" description="Disordered" evidence="13">
    <location>
        <begin position="448"/>
        <end position="471"/>
    </location>
</feature>
<dbReference type="InterPro" id="IPR013087">
    <property type="entry name" value="Znf_C2H2_type"/>
</dbReference>
<evidence type="ECO:0000313" key="15">
    <source>
        <dbReference type="EMBL" id="KAG5846213.1"/>
    </source>
</evidence>
<dbReference type="PROSITE" id="PS00028">
    <property type="entry name" value="ZINC_FINGER_C2H2_1"/>
    <property type="match status" value="4"/>
</dbReference>
<keyword evidence="3" id="KW-0479">Metal-binding</keyword>
<dbReference type="FunFam" id="3.30.160.60:FF:000100">
    <property type="entry name" value="Zinc finger 45-like"/>
    <property type="match status" value="1"/>
</dbReference>
<sequence>MSDVAGNAARNAFNAQLASVMESLLAAAVCEISRIFEGSLSDSRAEAERSREEVTLLNRKLEALEGRLKEAGEGAGVTFDPSGFALAPDAGIGFGAGACLSGGPQVDPQQGGRGWPGEGRAAGDGAGVGQLLPGRCGAGPGTRQRGVSAHLRPASDASLAAVGDGTVRWTVVPGAGPGPVLAQKPAEGPAAAGLGCVPHQPLPSRPGCVAKGWGNTVLSGDAAGGSGHGVRTRLSPAPSHAHRNGHAHRPAHDHAPKSALSCAHRPVPGQRTAPDHTHRPPPAAPEGAPTNGWAGKAGVPCLGGREAPVQPVHPPPGGQLEGLDPEVGFVRSPYSATNSVPAVQRERPYSCPYCGKAFFYPSQQRRHLLRHTGERLHPCAQCEKSFVTPSELSVHVRVHTGEKPYACLHCGKRFNRTGNLRAHERDVHLGKRPFSCAECGKTFAQKGNLRTHQQRVHQSQRHLPSTERERL</sequence>
<dbReference type="SMART" id="SM00355">
    <property type="entry name" value="ZnF_C2H2"/>
    <property type="match status" value="4"/>
</dbReference>
<dbReference type="EMBL" id="JAFIRN010000007">
    <property type="protein sequence ID" value="KAG5846213.1"/>
    <property type="molecule type" value="Genomic_DNA"/>
</dbReference>
<evidence type="ECO:0000256" key="9">
    <source>
        <dbReference type="ARBA" id="ARBA00023163"/>
    </source>
</evidence>
<reference evidence="15" key="1">
    <citation type="submission" date="2021-01" db="EMBL/GenBank/DDBJ databases">
        <title>A chromosome-scale assembly of European eel, Anguilla anguilla.</title>
        <authorList>
            <person name="Henkel C."/>
            <person name="Jong-Raadsen S.A."/>
            <person name="Dufour S."/>
            <person name="Weltzien F.-A."/>
            <person name="Palstra A.P."/>
            <person name="Pelster B."/>
            <person name="Spaink H.P."/>
            <person name="Van Den Thillart G.E."/>
            <person name="Jansen H."/>
            <person name="Zahm M."/>
            <person name="Klopp C."/>
            <person name="Cedric C."/>
            <person name="Louis A."/>
            <person name="Berthelot C."/>
            <person name="Parey E."/>
            <person name="Roest Crollius H."/>
            <person name="Montfort J."/>
            <person name="Robinson-Rechavi M."/>
            <person name="Bucao C."/>
            <person name="Bouchez O."/>
            <person name="Gislard M."/>
            <person name="Lluch J."/>
            <person name="Milhes M."/>
            <person name="Lampietro C."/>
            <person name="Lopez Roques C."/>
            <person name="Donnadieu C."/>
            <person name="Braasch I."/>
            <person name="Desvignes T."/>
            <person name="Postlethwait J."/>
            <person name="Bobe J."/>
            <person name="Guiguen Y."/>
            <person name="Dirks R."/>
        </authorList>
    </citation>
    <scope>NUCLEOTIDE SEQUENCE</scope>
    <source>
        <strain evidence="15">Tag_6206</strain>
        <tissue evidence="15">Liver</tissue>
    </source>
</reference>
<dbReference type="GO" id="GO:0000978">
    <property type="term" value="F:RNA polymerase II cis-regulatory region sequence-specific DNA binding"/>
    <property type="evidence" value="ECO:0007669"/>
    <property type="project" value="TreeGrafter"/>
</dbReference>
<evidence type="ECO:0000259" key="14">
    <source>
        <dbReference type="PROSITE" id="PS50157"/>
    </source>
</evidence>
<dbReference type="FunFam" id="3.30.160.60:FF:000358">
    <property type="entry name" value="zinc finger protein 24"/>
    <property type="match status" value="1"/>
</dbReference>
<dbReference type="GO" id="GO:0000981">
    <property type="term" value="F:DNA-binding transcription factor activity, RNA polymerase II-specific"/>
    <property type="evidence" value="ECO:0007669"/>
    <property type="project" value="TreeGrafter"/>
</dbReference>
<keyword evidence="10" id="KW-0539">Nucleus</keyword>
<evidence type="ECO:0000313" key="16">
    <source>
        <dbReference type="Proteomes" id="UP001044222"/>
    </source>
</evidence>
<dbReference type="Proteomes" id="UP001044222">
    <property type="component" value="Chromosome 7"/>
</dbReference>
<dbReference type="AlphaFoldDB" id="A0A9D3MEU6"/>
<feature type="region of interest" description="Disordered" evidence="13">
    <location>
        <begin position="220"/>
        <end position="322"/>
    </location>
</feature>
<evidence type="ECO:0000256" key="5">
    <source>
        <dbReference type="ARBA" id="ARBA00022771"/>
    </source>
</evidence>
<evidence type="ECO:0000256" key="7">
    <source>
        <dbReference type="ARBA" id="ARBA00023015"/>
    </source>
</evidence>
<comment type="subcellular location">
    <subcellularLocation>
        <location evidence="1">Nucleus</location>
    </subcellularLocation>
</comment>
<dbReference type="GO" id="GO:0008270">
    <property type="term" value="F:zinc ion binding"/>
    <property type="evidence" value="ECO:0007669"/>
    <property type="project" value="UniProtKB-KW"/>
</dbReference>
<evidence type="ECO:0000256" key="3">
    <source>
        <dbReference type="ARBA" id="ARBA00022723"/>
    </source>
</evidence>
<name>A0A9D3MEU6_ANGAN</name>
<keyword evidence="5 11" id="KW-0863">Zinc-finger</keyword>
<organism evidence="15 16">
    <name type="scientific">Anguilla anguilla</name>
    <name type="common">European freshwater eel</name>
    <name type="synonym">Muraena anguilla</name>
    <dbReference type="NCBI Taxonomy" id="7936"/>
    <lineage>
        <taxon>Eukaryota</taxon>
        <taxon>Metazoa</taxon>
        <taxon>Chordata</taxon>
        <taxon>Craniata</taxon>
        <taxon>Vertebrata</taxon>
        <taxon>Euteleostomi</taxon>
        <taxon>Actinopterygii</taxon>
        <taxon>Neopterygii</taxon>
        <taxon>Teleostei</taxon>
        <taxon>Anguilliformes</taxon>
        <taxon>Anguillidae</taxon>
        <taxon>Anguilla</taxon>
    </lineage>
</organism>
<feature type="domain" description="C2H2-type" evidence="14">
    <location>
        <begin position="377"/>
        <end position="404"/>
    </location>
</feature>
<dbReference type="Gene3D" id="3.30.160.60">
    <property type="entry name" value="Classic Zinc Finger"/>
    <property type="match status" value="4"/>
</dbReference>
<dbReference type="SUPFAM" id="SSF57667">
    <property type="entry name" value="beta-beta-alpha zinc fingers"/>
    <property type="match status" value="2"/>
</dbReference>
<dbReference type="PROSITE" id="PS50157">
    <property type="entry name" value="ZINC_FINGER_C2H2_2"/>
    <property type="match status" value="4"/>
</dbReference>
<feature type="domain" description="C2H2-type" evidence="14">
    <location>
        <begin position="405"/>
        <end position="433"/>
    </location>
</feature>
<feature type="coiled-coil region" evidence="12">
    <location>
        <begin position="40"/>
        <end position="67"/>
    </location>
</feature>
<evidence type="ECO:0000256" key="4">
    <source>
        <dbReference type="ARBA" id="ARBA00022737"/>
    </source>
</evidence>
<keyword evidence="9" id="KW-0804">Transcription</keyword>
<keyword evidence="8" id="KW-0238">DNA-binding</keyword>
<dbReference type="PANTHER" id="PTHR23235:SF120">
    <property type="entry name" value="KRUPPEL-LIKE FACTOR 15"/>
    <property type="match status" value="1"/>
</dbReference>
<dbReference type="PANTHER" id="PTHR23235">
    <property type="entry name" value="KRUEPPEL-LIKE TRANSCRIPTION FACTOR"/>
    <property type="match status" value="1"/>
</dbReference>
<feature type="compositionally biased region" description="Basic residues" evidence="13">
    <location>
        <begin position="240"/>
        <end position="249"/>
    </location>
</feature>
<comment type="caution">
    <text evidence="15">The sequence shown here is derived from an EMBL/GenBank/DDBJ whole genome shotgun (WGS) entry which is preliminary data.</text>
</comment>
<feature type="domain" description="C2H2-type" evidence="14">
    <location>
        <begin position="434"/>
        <end position="462"/>
    </location>
</feature>
<evidence type="ECO:0000256" key="10">
    <source>
        <dbReference type="ARBA" id="ARBA00023242"/>
    </source>
</evidence>
<dbReference type="FunFam" id="3.30.160.60:FF:000193">
    <property type="entry name" value="Zinc finger protein 300"/>
    <property type="match status" value="1"/>
</dbReference>
<feature type="domain" description="C2H2-type" evidence="14">
    <location>
        <begin position="349"/>
        <end position="376"/>
    </location>
</feature>
<evidence type="ECO:0000256" key="11">
    <source>
        <dbReference type="PROSITE-ProRule" id="PRU00042"/>
    </source>
</evidence>
<evidence type="ECO:0000256" key="2">
    <source>
        <dbReference type="ARBA" id="ARBA00006991"/>
    </source>
</evidence>
<keyword evidence="7" id="KW-0805">Transcription regulation</keyword>
<dbReference type="Pfam" id="PF00096">
    <property type="entry name" value="zf-C2H2"/>
    <property type="match status" value="4"/>
</dbReference>
<keyword evidence="12" id="KW-0175">Coiled coil</keyword>
<evidence type="ECO:0000256" key="8">
    <source>
        <dbReference type="ARBA" id="ARBA00023125"/>
    </source>
</evidence>
<keyword evidence="6" id="KW-0862">Zinc</keyword>
<keyword evidence="4" id="KW-0677">Repeat</keyword>
<gene>
    <name evidence="15" type="ORF">ANANG_G00147410</name>
</gene>
<keyword evidence="16" id="KW-1185">Reference proteome</keyword>